<feature type="region of interest" description="Disordered" evidence="1">
    <location>
        <begin position="34"/>
        <end position="84"/>
    </location>
</feature>
<dbReference type="AlphaFoldDB" id="A0A426Y3Z4"/>
<evidence type="ECO:0000256" key="1">
    <source>
        <dbReference type="SAM" id="MobiDB-lite"/>
    </source>
</evidence>
<proteinExistence type="predicted"/>
<name>A0A426Y3Z4_ENSVE</name>
<accession>A0A426Y3Z4</accession>
<protein>
    <submittedName>
        <fullName evidence="2">Uncharacterized protein</fullName>
    </submittedName>
</protein>
<dbReference type="EMBL" id="AMZH03015167">
    <property type="protein sequence ID" value="RRT46479.1"/>
    <property type="molecule type" value="Genomic_DNA"/>
</dbReference>
<evidence type="ECO:0000313" key="2">
    <source>
        <dbReference type="EMBL" id="RRT46479.1"/>
    </source>
</evidence>
<evidence type="ECO:0000313" key="3">
    <source>
        <dbReference type="Proteomes" id="UP000287651"/>
    </source>
</evidence>
<organism evidence="2 3">
    <name type="scientific">Ensete ventricosum</name>
    <name type="common">Abyssinian banana</name>
    <name type="synonym">Musa ensete</name>
    <dbReference type="NCBI Taxonomy" id="4639"/>
    <lineage>
        <taxon>Eukaryota</taxon>
        <taxon>Viridiplantae</taxon>
        <taxon>Streptophyta</taxon>
        <taxon>Embryophyta</taxon>
        <taxon>Tracheophyta</taxon>
        <taxon>Spermatophyta</taxon>
        <taxon>Magnoliopsida</taxon>
        <taxon>Liliopsida</taxon>
        <taxon>Zingiberales</taxon>
        <taxon>Musaceae</taxon>
        <taxon>Ensete</taxon>
    </lineage>
</organism>
<sequence>MGSEPRPLYKGVADCGQAPCNGRLPIGAAVHKGWLPVDSPTASRGGGTGRRGGRPFAGLLPTAKGNRSLHKGSGGSDAVRVKEG</sequence>
<reference evidence="2 3" key="1">
    <citation type="journal article" date="2014" name="Agronomy (Basel)">
        <title>A Draft Genome Sequence for Ensete ventricosum, the Drought-Tolerant Tree Against Hunger.</title>
        <authorList>
            <person name="Harrison J."/>
            <person name="Moore K.A."/>
            <person name="Paszkiewicz K."/>
            <person name="Jones T."/>
            <person name="Grant M."/>
            <person name="Ambacheew D."/>
            <person name="Muzemil S."/>
            <person name="Studholme D.J."/>
        </authorList>
    </citation>
    <scope>NUCLEOTIDE SEQUENCE [LARGE SCALE GENOMIC DNA]</scope>
</reference>
<comment type="caution">
    <text evidence="2">The sequence shown here is derived from an EMBL/GenBank/DDBJ whole genome shotgun (WGS) entry which is preliminary data.</text>
</comment>
<dbReference type="Proteomes" id="UP000287651">
    <property type="component" value="Unassembled WGS sequence"/>
</dbReference>
<gene>
    <name evidence="2" type="ORF">B296_00047416</name>
</gene>